<evidence type="ECO:0000256" key="1">
    <source>
        <dbReference type="ARBA" id="ARBA00004127"/>
    </source>
</evidence>
<keyword evidence="3" id="KW-0813">Transport</keyword>
<dbReference type="RefSeq" id="WP_015102633.1">
    <property type="nucleotide sequence ID" value="NC_019673.1"/>
</dbReference>
<gene>
    <name evidence="8" type="ordered locus">BN6_52570</name>
</gene>
<evidence type="ECO:0000256" key="6">
    <source>
        <dbReference type="ARBA" id="ARBA00023136"/>
    </source>
</evidence>
<keyword evidence="6 7" id="KW-0472">Membrane</keyword>
<dbReference type="PATRIC" id="fig|1179773.3.peg.5289"/>
<feature type="transmembrane region" description="Helical" evidence="7">
    <location>
        <begin position="133"/>
        <end position="152"/>
    </location>
</feature>
<dbReference type="OrthoDB" id="62126at2"/>
<evidence type="ECO:0000256" key="5">
    <source>
        <dbReference type="ARBA" id="ARBA00022989"/>
    </source>
</evidence>
<dbReference type="InterPro" id="IPR036259">
    <property type="entry name" value="MFS_trans_sf"/>
</dbReference>
<dbReference type="eggNOG" id="COG0738">
    <property type="taxonomic scope" value="Bacteria"/>
</dbReference>
<dbReference type="Gene3D" id="1.20.1250.20">
    <property type="entry name" value="MFS general substrate transporter like domains"/>
    <property type="match status" value="1"/>
</dbReference>
<comment type="subcellular location">
    <subcellularLocation>
        <location evidence="1">Endomembrane system</location>
        <topology evidence="1">Multi-pass membrane protein</topology>
    </subcellularLocation>
</comment>
<evidence type="ECO:0000313" key="9">
    <source>
        <dbReference type="Proteomes" id="UP000006281"/>
    </source>
</evidence>
<proteinExistence type="inferred from homology"/>
<evidence type="ECO:0000256" key="4">
    <source>
        <dbReference type="ARBA" id="ARBA00022692"/>
    </source>
</evidence>
<feature type="transmembrane region" description="Helical" evidence="7">
    <location>
        <begin position="74"/>
        <end position="93"/>
    </location>
</feature>
<dbReference type="BioCyc" id="SESP1179773:BN6_RS25410-MONOMER"/>
<accession>K0K2H6</accession>
<evidence type="ECO:0000256" key="7">
    <source>
        <dbReference type="SAM" id="Phobius"/>
    </source>
</evidence>
<evidence type="ECO:0000256" key="2">
    <source>
        <dbReference type="ARBA" id="ARBA00008335"/>
    </source>
</evidence>
<comment type="similarity">
    <text evidence="2">Belongs to the major facilitator superfamily.</text>
</comment>
<protein>
    <submittedName>
        <fullName evidence="8">Permease, MFS-type</fullName>
    </submittedName>
</protein>
<dbReference type="KEGG" id="sesp:BN6_52570"/>
<dbReference type="EMBL" id="HE804045">
    <property type="protein sequence ID" value="CCH32521.1"/>
    <property type="molecule type" value="Genomic_DNA"/>
</dbReference>
<keyword evidence="5 7" id="KW-1133">Transmembrane helix</keyword>
<keyword evidence="9" id="KW-1185">Reference proteome</keyword>
<feature type="transmembrane region" description="Helical" evidence="7">
    <location>
        <begin position="282"/>
        <end position="302"/>
    </location>
</feature>
<reference evidence="8 9" key="1">
    <citation type="journal article" date="2012" name="BMC Genomics">
        <title>Complete genome sequence of Saccharothrix espanaensis DSM 44229T and comparison to the other completely sequenced Pseudonocardiaceae.</title>
        <authorList>
            <person name="Strobel T."/>
            <person name="Al-Dilaimi A."/>
            <person name="Blom J."/>
            <person name="Gessner A."/>
            <person name="Kalinowski J."/>
            <person name="Luzhetska M."/>
            <person name="Puhler A."/>
            <person name="Szczepanowski R."/>
            <person name="Bechthold A."/>
            <person name="Ruckert C."/>
        </authorList>
    </citation>
    <scope>NUCLEOTIDE SEQUENCE [LARGE SCALE GENOMIC DNA]</scope>
    <source>
        <strain evidence="9">ATCC 51144 / DSM 44229 / JCM 9112 / NBRC 15066 / NRRL 15764</strain>
    </source>
</reference>
<dbReference type="GO" id="GO:0016020">
    <property type="term" value="C:membrane"/>
    <property type="evidence" value="ECO:0007669"/>
    <property type="project" value="TreeGrafter"/>
</dbReference>
<evidence type="ECO:0000313" key="8">
    <source>
        <dbReference type="EMBL" id="CCH32521.1"/>
    </source>
</evidence>
<dbReference type="InterPro" id="IPR051788">
    <property type="entry name" value="MFS_Transporter"/>
</dbReference>
<dbReference type="InterPro" id="IPR011701">
    <property type="entry name" value="MFS"/>
</dbReference>
<dbReference type="PANTHER" id="PTHR23514">
    <property type="entry name" value="BYPASS OF STOP CODON PROTEIN 6"/>
    <property type="match status" value="1"/>
</dbReference>
<feature type="transmembrane region" description="Helical" evidence="7">
    <location>
        <begin position="99"/>
        <end position="121"/>
    </location>
</feature>
<feature type="transmembrane region" description="Helical" evidence="7">
    <location>
        <begin position="158"/>
        <end position="176"/>
    </location>
</feature>
<dbReference type="AlphaFoldDB" id="K0K2H6"/>
<dbReference type="SUPFAM" id="SSF103473">
    <property type="entry name" value="MFS general substrate transporter"/>
    <property type="match status" value="1"/>
</dbReference>
<dbReference type="GO" id="GO:0022857">
    <property type="term" value="F:transmembrane transporter activity"/>
    <property type="evidence" value="ECO:0007669"/>
    <property type="project" value="InterPro"/>
</dbReference>
<feature type="transmembrane region" description="Helical" evidence="7">
    <location>
        <begin position="188"/>
        <end position="207"/>
    </location>
</feature>
<feature type="transmembrane region" description="Helical" evidence="7">
    <location>
        <begin position="341"/>
        <end position="361"/>
    </location>
</feature>
<dbReference type="Pfam" id="PF07690">
    <property type="entry name" value="MFS_1"/>
    <property type="match status" value="1"/>
</dbReference>
<dbReference type="PANTHER" id="PTHR23514:SF3">
    <property type="entry name" value="BYPASS OF STOP CODON PROTEIN 6"/>
    <property type="match status" value="1"/>
</dbReference>
<dbReference type="Proteomes" id="UP000006281">
    <property type="component" value="Chromosome"/>
</dbReference>
<keyword evidence="4 7" id="KW-0812">Transmembrane</keyword>
<evidence type="ECO:0000256" key="3">
    <source>
        <dbReference type="ARBA" id="ARBA00022448"/>
    </source>
</evidence>
<organism evidence="8 9">
    <name type="scientific">Saccharothrix espanaensis (strain ATCC 51144 / DSM 44229 / JCM 9112 / NBRC 15066 / NRRL 15764)</name>
    <dbReference type="NCBI Taxonomy" id="1179773"/>
    <lineage>
        <taxon>Bacteria</taxon>
        <taxon>Bacillati</taxon>
        <taxon>Actinomycetota</taxon>
        <taxon>Actinomycetes</taxon>
        <taxon>Pseudonocardiales</taxon>
        <taxon>Pseudonocardiaceae</taxon>
        <taxon>Saccharothrix</taxon>
    </lineage>
</organism>
<feature type="transmembrane region" description="Helical" evidence="7">
    <location>
        <begin position="259"/>
        <end position="276"/>
    </location>
</feature>
<feature type="transmembrane region" description="Helical" evidence="7">
    <location>
        <begin position="314"/>
        <end position="335"/>
    </location>
</feature>
<feature type="transmembrane region" description="Helical" evidence="7">
    <location>
        <begin position="47"/>
        <end position="67"/>
    </location>
</feature>
<name>K0K2H6_SACES</name>
<sequence>MSSEPTRTATAAAFAFFVLLGGVTAALGAALPVLRAEYGLAAGEGGSLIACYSFGGFTAIALCGLFAHRLPGPLVLRLSVVLFAAGCVGMGLADTWPVLVTAGAVTGLGYGGAVLHLNVAFAQRFDGVLMLNFLNAAFGAGTITGPLAVGWMPTITPAFPVIGVLALLCLPAGQAAPRHAPPPPSRHHLPAGLLAPFTLMVLLYAGLETGVGAWQATHLISQGLPPDTAVHWVSAFWAALALGRIVIPLVTRTQPLHRVVVYCLAAATAALAVATIPPLTPYAYTAAGLCLAPVIPVAVAWLTGRTPAAPQATAFLFAASMAGSTTLPLLVGILATPPTPALPIPLALTTIGAAALAAALATAHRHASPTPGFRR</sequence>
<dbReference type="HOGENOM" id="CLU_054573_0_0_11"/>
<dbReference type="GO" id="GO:0012505">
    <property type="term" value="C:endomembrane system"/>
    <property type="evidence" value="ECO:0007669"/>
    <property type="project" value="UniProtKB-SubCell"/>
</dbReference>
<dbReference type="STRING" id="1179773.BN6_52570"/>
<feature type="transmembrane region" description="Helical" evidence="7">
    <location>
        <begin position="229"/>
        <end position="247"/>
    </location>
</feature>